<dbReference type="Proteomes" id="UP000054485">
    <property type="component" value="Unassembled WGS sequence"/>
</dbReference>
<gene>
    <name evidence="2" type="ORF">CY34DRAFT_803795</name>
</gene>
<sequence length="90" mass="10589">MVLRLNGGTYVCVAWPRYFEEGDPENAIEDDDRTSRYKTRDGIVAQKSDEEPWQNISSQQHRKQSERHTRREEKILPHGKVTQTNELTCK</sequence>
<feature type="region of interest" description="Disordered" evidence="1">
    <location>
        <begin position="43"/>
        <end position="90"/>
    </location>
</feature>
<feature type="compositionally biased region" description="Polar residues" evidence="1">
    <location>
        <begin position="81"/>
        <end position="90"/>
    </location>
</feature>
<keyword evidence="3" id="KW-1185">Reference proteome</keyword>
<reference evidence="2 3" key="1">
    <citation type="submission" date="2014-04" db="EMBL/GenBank/DDBJ databases">
        <authorList>
            <consortium name="DOE Joint Genome Institute"/>
            <person name="Kuo A."/>
            <person name="Ruytinx J."/>
            <person name="Rineau F."/>
            <person name="Colpaert J."/>
            <person name="Kohler A."/>
            <person name="Nagy L.G."/>
            <person name="Floudas D."/>
            <person name="Copeland A."/>
            <person name="Barry K.W."/>
            <person name="Cichocki N."/>
            <person name="Veneault-Fourrey C."/>
            <person name="LaButti K."/>
            <person name="Lindquist E.A."/>
            <person name="Lipzen A."/>
            <person name="Lundell T."/>
            <person name="Morin E."/>
            <person name="Murat C."/>
            <person name="Sun H."/>
            <person name="Tunlid A."/>
            <person name="Henrissat B."/>
            <person name="Grigoriev I.V."/>
            <person name="Hibbett D.S."/>
            <person name="Martin F."/>
            <person name="Nordberg H.P."/>
            <person name="Cantor M.N."/>
            <person name="Hua S.X."/>
        </authorList>
    </citation>
    <scope>NUCLEOTIDE SEQUENCE [LARGE SCALE GENOMIC DNA]</scope>
    <source>
        <strain evidence="2 3">UH-Slu-Lm8-n1</strain>
    </source>
</reference>
<reference evidence="3" key="2">
    <citation type="submission" date="2015-01" db="EMBL/GenBank/DDBJ databases">
        <title>Evolutionary Origins and Diversification of the Mycorrhizal Mutualists.</title>
        <authorList>
            <consortium name="DOE Joint Genome Institute"/>
            <consortium name="Mycorrhizal Genomics Consortium"/>
            <person name="Kohler A."/>
            <person name="Kuo A."/>
            <person name="Nagy L.G."/>
            <person name="Floudas D."/>
            <person name="Copeland A."/>
            <person name="Barry K.W."/>
            <person name="Cichocki N."/>
            <person name="Veneault-Fourrey C."/>
            <person name="LaButti K."/>
            <person name="Lindquist E.A."/>
            <person name="Lipzen A."/>
            <person name="Lundell T."/>
            <person name="Morin E."/>
            <person name="Murat C."/>
            <person name="Riley R."/>
            <person name="Ohm R."/>
            <person name="Sun H."/>
            <person name="Tunlid A."/>
            <person name="Henrissat B."/>
            <person name="Grigoriev I.V."/>
            <person name="Hibbett D.S."/>
            <person name="Martin F."/>
        </authorList>
    </citation>
    <scope>NUCLEOTIDE SEQUENCE [LARGE SCALE GENOMIC DNA]</scope>
    <source>
        <strain evidence="3">UH-Slu-Lm8-n1</strain>
    </source>
</reference>
<dbReference type="EMBL" id="KN835212">
    <property type="protein sequence ID" value="KIK43453.1"/>
    <property type="molecule type" value="Genomic_DNA"/>
</dbReference>
<accession>A0A0D0BJP8</accession>
<dbReference type="AlphaFoldDB" id="A0A0D0BJP8"/>
<dbReference type="HOGENOM" id="CLU_2442359_0_0_1"/>
<proteinExistence type="predicted"/>
<evidence type="ECO:0000313" key="3">
    <source>
        <dbReference type="Proteomes" id="UP000054485"/>
    </source>
</evidence>
<name>A0A0D0BJP8_9AGAM</name>
<protein>
    <submittedName>
        <fullName evidence="2">Uncharacterized protein</fullName>
    </submittedName>
</protein>
<dbReference type="InParanoid" id="A0A0D0BJP8"/>
<organism evidence="2 3">
    <name type="scientific">Suillus luteus UH-Slu-Lm8-n1</name>
    <dbReference type="NCBI Taxonomy" id="930992"/>
    <lineage>
        <taxon>Eukaryota</taxon>
        <taxon>Fungi</taxon>
        <taxon>Dikarya</taxon>
        <taxon>Basidiomycota</taxon>
        <taxon>Agaricomycotina</taxon>
        <taxon>Agaricomycetes</taxon>
        <taxon>Agaricomycetidae</taxon>
        <taxon>Boletales</taxon>
        <taxon>Suillineae</taxon>
        <taxon>Suillaceae</taxon>
        <taxon>Suillus</taxon>
    </lineage>
</organism>
<feature type="compositionally biased region" description="Basic and acidic residues" evidence="1">
    <location>
        <begin position="66"/>
        <end position="76"/>
    </location>
</feature>
<evidence type="ECO:0000313" key="2">
    <source>
        <dbReference type="EMBL" id="KIK43453.1"/>
    </source>
</evidence>
<evidence type="ECO:0000256" key="1">
    <source>
        <dbReference type="SAM" id="MobiDB-lite"/>
    </source>
</evidence>